<dbReference type="AlphaFoldDB" id="A0A0V1HNK0"/>
<reference evidence="2 3" key="1">
    <citation type="submission" date="2015-01" db="EMBL/GenBank/DDBJ databases">
        <title>Evolution of Trichinella species and genotypes.</title>
        <authorList>
            <person name="Korhonen P.K."/>
            <person name="Edoardo P."/>
            <person name="Giuseppe L.R."/>
            <person name="Gasser R.B."/>
        </authorList>
    </citation>
    <scope>NUCLEOTIDE SEQUENCE [LARGE SCALE GENOMIC DNA]</scope>
    <source>
        <strain evidence="2">ISS1029</strain>
    </source>
</reference>
<evidence type="ECO:0000256" key="1">
    <source>
        <dbReference type="SAM" id="MobiDB-lite"/>
    </source>
</evidence>
<protein>
    <submittedName>
        <fullName evidence="2">Uncharacterized protein</fullName>
    </submittedName>
</protein>
<accession>A0A0V1HNK0</accession>
<proteinExistence type="predicted"/>
<name>A0A0V1HNK0_9BILA</name>
<evidence type="ECO:0000313" key="2">
    <source>
        <dbReference type="EMBL" id="KRZ11730.1"/>
    </source>
</evidence>
<keyword evidence="3" id="KW-1185">Reference proteome</keyword>
<evidence type="ECO:0000313" key="3">
    <source>
        <dbReference type="Proteomes" id="UP000055024"/>
    </source>
</evidence>
<organism evidence="2 3">
    <name type="scientific">Trichinella zimbabwensis</name>
    <dbReference type="NCBI Taxonomy" id="268475"/>
    <lineage>
        <taxon>Eukaryota</taxon>
        <taxon>Metazoa</taxon>
        <taxon>Ecdysozoa</taxon>
        <taxon>Nematoda</taxon>
        <taxon>Enoplea</taxon>
        <taxon>Dorylaimia</taxon>
        <taxon>Trichinellida</taxon>
        <taxon>Trichinellidae</taxon>
        <taxon>Trichinella</taxon>
    </lineage>
</organism>
<dbReference type="PROSITE" id="PS51257">
    <property type="entry name" value="PROKAR_LIPOPROTEIN"/>
    <property type="match status" value="1"/>
</dbReference>
<dbReference type="EMBL" id="JYDP01000047">
    <property type="protein sequence ID" value="KRZ11730.1"/>
    <property type="molecule type" value="Genomic_DNA"/>
</dbReference>
<sequence length="128" mass="13990">MLIISRYPSGSKIVEARLRRVLLVSCASASTSGCRNESRSGFGSHKTPSVFQSRPASFRSLPNGSVLSYPTMPVQLLTNPVRLNPPLANRLFDSSTKFFASSMLSQLRTRSSTYMFDVINLAVLSPAC</sequence>
<gene>
    <name evidence="2" type="ORF">T11_11448</name>
</gene>
<dbReference type="Proteomes" id="UP000055024">
    <property type="component" value="Unassembled WGS sequence"/>
</dbReference>
<feature type="region of interest" description="Disordered" evidence="1">
    <location>
        <begin position="32"/>
        <end position="51"/>
    </location>
</feature>
<comment type="caution">
    <text evidence="2">The sequence shown here is derived from an EMBL/GenBank/DDBJ whole genome shotgun (WGS) entry which is preliminary data.</text>
</comment>